<evidence type="ECO:0000256" key="1">
    <source>
        <dbReference type="ARBA" id="ARBA00004370"/>
    </source>
</evidence>
<keyword evidence="5 7" id="KW-0472">Membrane</keyword>
<evidence type="ECO:0000256" key="4">
    <source>
        <dbReference type="ARBA" id="ARBA00023134"/>
    </source>
</evidence>
<gene>
    <name evidence="9" type="ORF">LY90DRAFT_668277</name>
</gene>
<evidence type="ECO:0000313" key="10">
    <source>
        <dbReference type="Proteomes" id="UP000193920"/>
    </source>
</evidence>
<keyword evidence="6" id="KW-0175">Coiled coil</keyword>
<dbReference type="GO" id="GO:0003924">
    <property type="term" value="F:GTPase activity"/>
    <property type="evidence" value="ECO:0007669"/>
    <property type="project" value="InterPro"/>
</dbReference>
<proteinExistence type="predicted"/>
<dbReference type="InterPro" id="IPR027417">
    <property type="entry name" value="P-loop_NTPase"/>
</dbReference>
<dbReference type="EMBL" id="MCOG01000056">
    <property type="protein sequence ID" value="ORY63620.1"/>
    <property type="molecule type" value="Genomic_DNA"/>
</dbReference>
<feature type="coiled-coil region" evidence="6">
    <location>
        <begin position="355"/>
        <end position="410"/>
    </location>
</feature>
<evidence type="ECO:0000256" key="7">
    <source>
        <dbReference type="SAM" id="Phobius"/>
    </source>
</evidence>
<evidence type="ECO:0000259" key="8">
    <source>
        <dbReference type="Pfam" id="PF00350"/>
    </source>
</evidence>
<evidence type="ECO:0000256" key="2">
    <source>
        <dbReference type="ARBA" id="ARBA00022741"/>
    </source>
</evidence>
<keyword evidence="2" id="KW-0547">Nucleotide-binding</keyword>
<feature type="domain" description="Dynamin N-terminal" evidence="8">
    <location>
        <begin position="85"/>
        <end position="251"/>
    </location>
</feature>
<dbReference type="SUPFAM" id="SSF52540">
    <property type="entry name" value="P-loop containing nucleoside triphosphate hydrolases"/>
    <property type="match status" value="1"/>
</dbReference>
<evidence type="ECO:0000256" key="6">
    <source>
        <dbReference type="SAM" id="Coils"/>
    </source>
</evidence>
<feature type="transmembrane region" description="Helical" evidence="7">
    <location>
        <begin position="572"/>
        <end position="589"/>
    </location>
</feature>
<reference evidence="9 10" key="1">
    <citation type="submission" date="2016-08" db="EMBL/GenBank/DDBJ databases">
        <title>A Parts List for Fungal Cellulosomes Revealed by Comparative Genomics.</title>
        <authorList>
            <consortium name="DOE Joint Genome Institute"/>
            <person name="Haitjema C.H."/>
            <person name="Gilmore S.P."/>
            <person name="Henske J.K."/>
            <person name="Solomon K.V."/>
            <person name="De Groot R."/>
            <person name="Kuo A."/>
            <person name="Mondo S.J."/>
            <person name="Salamov A.A."/>
            <person name="Labutti K."/>
            <person name="Zhao Z."/>
            <person name="Chiniquy J."/>
            <person name="Barry K."/>
            <person name="Brewer H.M."/>
            <person name="Purvine S.O."/>
            <person name="Wright A.T."/>
            <person name="Boxma B."/>
            <person name="Van Alen T."/>
            <person name="Hackstein J.H."/>
            <person name="Baker S.E."/>
            <person name="Grigoriev I.V."/>
            <person name="O'Malley M.A."/>
        </authorList>
    </citation>
    <scope>NUCLEOTIDE SEQUENCE [LARGE SCALE GENOMIC DNA]</scope>
    <source>
        <strain evidence="9 10">G1</strain>
    </source>
</reference>
<dbReference type="STRING" id="1754190.A0A1Y2DWE8"/>
<keyword evidence="4" id="KW-0342">GTP-binding</keyword>
<keyword evidence="10" id="KW-1185">Reference proteome</keyword>
<organism evidence="9 10">
    <name type="scientific">Neocallimastix californiae</name>
    <dbReference type="NCBI Taxonomy" id="1754190"/>
    <lineage>
        <taxon>Eukaryota</taxon>
        <taxon>Fungi</taxon>
        <taxon>Fungi incertae sedis</taxon>
        <taxon>Chytridiomycota</taxon>
        <taxon>Chytridiomycota incertae sedis</taxon>
        <taxon>Neocallimastigomycetes</taxon>
        <taxon>Neocallimastigales</taxon>
        <taxon>Neocallimastigaceae</taxon>
        <taxon>Neocallimastix</taxon>
    </lineage>
</organism>
<evidence type="ECO:0000256" key="3">
    <source>
        <dbReference type="ARBA" id="ARBA00022801"/>
    </source>
</evidence>
<dbReference type="GO" id="GO:0005741">
    <property type="term" value="C:mitochondrial outer membrane"/>
    <property type="evidence" value="ECO:0007669"/>
    <property type="project" value="TreeGrafter"/>
</dbReference>
<keyword evidence="7" id="KW-0812">Transmembrane</keyword>
<dbReference type="PANTHER" id="PTHR10465:SF0">
    <property type="entry name" value="SARCALUMENIN"/>
    <property type="match status" value="1"/>
</dbReference>
<protein>
    <recommendedName>
        <fullName evidence="8">Dynamin N-terminal domain-containing protein</fullName>
    </recommendedName>
</protein>
<accession>A0A1Y2DWE8</accession>
<keyword evidence="7" id="KW-1133">Transmembrane helix</keyword>
<dbReference type="GO" id="GO:0008053">
    <property type="term" value="P:mitochondrial fusion"/>
    <property type="evidence" value="ECO:0007669"/>
    <property type="project" value="TreeGrafter"/>
</dbReference>
<name>A0A1Y2DWE8_9FUNG</name>
<comment type="subcellular location">
    <subcellularLocation>
        <location evidence="1">Membrane</location>
    </subcellularLocation>
</comment>
<dbReference type="OrthoDB" id="6256226at2759"/>
<dbReference type="Pfam" id="PF00350">
    <property type="entry name" value="Dynamin_N"/>
    <property type="match status" value="1"/>
</dbReference>
<dbReference type="PANTHER" id="PTHR10465">
    <property type="entry name" value="TRANSMEMBRANE GTPASE FZO1"/>
    <property type="match status" value="1"/>
</dbReference>
<dbReference type="Gene3D" id="3.40.50.300">
    <property type="entry name" value="P-loop containing nucleotide triphosphate hydrolases"/>
    <property type="match status" value="1"/>
</dbReference>
<dbReference type="Proteomes" id="UP000193920">
    <property type="component" value="Unassembled WGS sequence"/>
</dbReference>
<dbReference type="AlphaFoldDB" id="A0A1Y2DWE8"/>
<keyword evidence="3" id="KW-0378">Hydrolase</keyword>
<evidence type="ECO:0000256" key="5">
    <source>
        <dbReference type="ARBA" id="ARBA00023136"/>
    </source>
</evidence>
<evidence type="ECO:0000313" key="9">
    <source>
        <dbReference type="EMBL" id="ORY63620.1"/>
    </source>
</evidence>
<dbReference type="GO" id="GO:0005525">
    <property type="term" value="F:GTP binding"/>
    <property type="evidence" value="ECO:0007669"/>
    <property type="project" value="UniProtKB-KW"/>
</dbReference>
<feature type="coiled-coil region" evidence="6">
    <location>
        <begin position="48"/>
        <end position="75"/>
    </location>
</feature>
<dbReference type="GO" id="GO:0051646">
    <property type="term" value="P:mitochondrion localization"/>
    <property type="evidence" value="ECO:0007669"/>
    <property type="project" value="TreeGrafter"/>
</dbReference>
<sequence length="688" mass="81139">MSNNNEYLYSQIEKCSQTTTTNLLEDNIRNKDIENIGSNISFKIKDFIENATKILDDKNEDIKAIKSKLIKLNDKLNNKSPNINIYIIGDTNNGKSSFINSLLNQDIVPEEENSSKVGFCEIINSNREEIHITDNNNQTIILKKDENISQCDQILDFMSDNNDIEFKDVKIYCKFALFGKYSNNVKIIDSLGFDIIEAQNVINNKINNKEDDIDIVIAVIKCQDKITDSMREYLKKLYSEKKTKHIFFVINHFHTNSRSKRNRKAKQRENEKKIIEEIEESIKDISKESYANKEFFIHHVCLYCANDEEKCPLENPVDKFNKFKSCLEKYVGLFNIYYKFESQVSFFEDYIKKSKKILKGIIKMHEKEKTKLENKKKENEEQINLLNKFIKKVSEDINNYINENEQQVKEDIKKIFDIFYQKLDKESQNSNTDEIMEMFIEILKNYFERYLKDLEKIYSKNISNFKHENNVMEEKIKNKLNNFYIENDNNKNYSLLLDEIINPKLIFSFKGDKLNSSLMSRAKKMISESSLFNLEKINSISKKLFIFALINKIKNDIKFKVFLILLLINNNYLLYGSAIIGCLSFYYIYRKRVGKKAKDEIEKQIAINKLINDIYGCIKSLLENFEINNNNNILDSEIIEFMNSNKSIDLKINKEKGIITNIKKNISDLDHEIEELRKYFNNIVILVR</sequence>
<dbReference type="InterPro" id="IPR045063">
    <property type="entry name" value="Dynamin_N"/>
</dbReference>
<comment type="caution">
    <text evidence="9">The sequence shown here is derived from an EMBL/GenBank/DDBJ whole genome shotgun (WGS) entry which is preliminary data.</text>
</comment>
<dbReference type="InterPro" id="IPR027094">
    <property type="entry name" value="Mitofusin_fam"/>
</dbReference>
<feature type="coiled-coil region" evidence="6">
    <location>
        <begin position="261"/>
        <end position="288"/>
    </location>
</feature>